<dbReference type="OMA" id="WRRARCE"/>
<dbReference type="PROSITE" id="PS50096">
    <property type="entry name" value="IQ"/>
    <property type="match status" value="2"/>
</dbReference>
<proteinExistence type="predicted"/>
<evidence type="ECO:0000259" key="2">
    <source>
        <dbReference type="Pfam" id="PF25339"/>
    </source>
</evidence>
<evidence type="ECO:0000313" key="3">
    <source>
        <dbReference type="EMBL" id="CBJ27795.1"/>
    </source>
</evidence>
<feature type="compositionally biased region" description="Basic residues" evidence="1">
    <location>
        <begin position="2491"/>
        <end position="2500"/>
    </location>
</feature>
<dbReference type="Pfam" id="PF25339">
    <property type="entry name" value="C2_C2CD3_N"/>
    <property type="match status" value="1"/>
</dbReference>
<feature type="compositionally biased region" description="Acidic residues" evidence="1">
    <location>
        <begin position="2246"/>
        <end position="2256"/>
    </location>
</feature>
<dbReference type="PANTHER" id="PTHR21254">
    <property type="entry name" value="C2 DOMAIN-CONTAINING PROTEIN 3"/>
    <property type="match status" value="1"/>
</dbReference>
<dbReference type="SMART" id="SM00015">
    <property type="entry name" value="IQ"/>
    <property type="match status" value="3"/>
</dbReference>
<feature type="compositionally biased region" description="Basic and acidic residues" evidence="1">
    <location>
        <begin position="1221"/>
        <end position="1232"/>
    </location>
</feature>
<organism evidence="3 4">
    <name type="scientific">Ectocarpus siliculosus</name>
    <name type="common">Brown alga</name>
    <name type="synonym">Conferva siliculosa</name>
    <dbReference type="NCBI Taxonomy" id="2880"/>
    <lineage>
        <taxon>Eukaryota</taxon>
        <taxon>Sar</taxon>
        <taxon>Stramenopiles</taxon>
        <taxon>Ochrophyta</taxon>
        <taxon>PX clade</taxon>
        <taxon>Phaeophyceae</taxon>
        <taxon>Ectocarpales</taxon>
        <taxon>Ectocarpaceae</taxon>
        <taxon>Ectocarpus</taxon>
    </lineage>
</organism>
<feature type="compositionally biased region" description="Basic and acidic residues" evidence="1">
    <location>
        <begin position="883"/>
        <end position="895"/>
    </location>
</feature>
<feature type="compositionally biased region" description="Basic and acidic residues" evidence="1">
    <location>
        <begin position="2501"/>
        <end position="2510"/>
    </location>
</feature>
<feature type="compositionally biased region" description="Low complexity" evidence="1">
    <location>
        <begin position="501"/>
        <end position="510"/>
    </location>
</feature>
<evidence type="ECO:0000256" key="1">
    <source>
        <dbReference type="SAM" id="MobiDB-lite"/>
    </source>
</evidence>
<feature type="region of interest" description="Disordered" evidence="1">
    <location>
        <begin position="490"/>
        <end position="510"/>
    </location>
</feature>
<feature type="compositionally biased region" description="Low complexity" evidence="1">
    <location>
        <begin position="669"/>
        <end position="700"/>
    </location>
</feature>
<feature type="compositionally biased region" description="Pro residues" evidence="1">
    <location>
        <begin position="442"/>
        <end position="453"/>
    </location>
</feature>
<feature type="region of interest" description="Disordered" evidence="1">
    <location>
        <begin position="197"/>
        <end position="240"/>
    </location>
</feature>
<feature type="compositionally biased region" description="Low complexity" evidence="1">
    <location>
        <begin position="2332"/>
        <end position="2347"/>
    </location>
</feature>
<keyword evidence="4" id="KW-1185">Reference proteome</keyword>
<feature type="region of interest" description="Disordered" evidence="1">
    <location>
        <begin position="335"/>
        <end position="469"/>
    </location>
</feature>
<dbReference type="InterPro" id="IPR000048">
    <property type="entry name" value="IQ_motif_EF-hand-BS"/>
</dbReference>
<feature type="compositionally biased region" description="Low complexity" evidence="1">
    <location>
        <begin position="340"/>
        <end position="354"/>
    </location>
</feature>
<feature type="region of interest" description="Disordered" evidence="1">
    <location>
        <begin position="663"/>
        <end position="700"/>
    </location>
</feature>
<feature type="region of interest" description="Disordered" evidence="1">
    <location>
        <begin position="1198"/>
        <end position="1263"/>
    </location>
</feature>
<feature type="compositionally biased region" description="Pro residues" evidence="1">
    <location>
        <begin position="2314"/>
        <end position="2331"/>
    </location>
</feature>
<sequence>MPLASGARRAPEPDGIDFTVSSSLPPMVAGSVAGEMELSVPYLYPKPGVLCSTRYLGDGQSEPMFVVRMQWWGDSGPGTVFKPGLLRGRDEDGERARRVQLSKATCALFPVRCALDGLLTYLTDMGSIVLDVLVHEGDPSGGARHAGRCVVPVGGSSWGGHGQRESRVVAEGYFPVLSLRDGSSKVRTVLAVAKMATTTADESSPAGEGGRRIADGGTPFADRSGSTAAGHEEVDAGRRSGLGFRRSGEAYVGLPERASFDSADLTNGWSEAPPPGDAATTERLARDSAPLSSFQLNEALAKFDASDTLPIWPTPRGSLYRPPEALGQALSAPAIGQHQANRGRPAGAGANNAGPRRKASPTSKTVGGRLTRSPPARVGVALTGTTRVASVVGGAPPERKTGDLRPSVSPERQAPEPATGTDLDRASVSLGDGRGGRRDETPAPPSQGPPPPSAAAAPAGSAAREDGAGGLSELLNRGKELRDKMALAAAGSNDRAPPASPSSSGLATLTAQPGLVSGAPLDSSLRDDIEGIFDTLSDVGQGVDVSVRDPETRGGESRVVDLLLSAAGPPPASLAFPALAAMERRRADSLARVRFLRIRLSRLVMFGSMTSAGEGHGWQLRFRLPAFAAPPGRGSTAAAGRRASVAQASKGGSARNARVVSVPVPPRVSPSTLGKGKAAAAVRRGRSTATGTTTKTTTTTSRSAASVLRVRRGFGACDLVVGETSLLEELVCAVDVDDTCVAQWMDTAVEFLLVDGRTDGAPRPRQPGKNHNHPHLRKKQRSSTVGPGDRVAAVATFPLRDLVLSADLGVAATLDLIEVSDFWAAEDARAAAAGRTGRGGRPLRNPYRSDEGGGGARPLVLGDRAVGALAIALELVPGEPDVSPEHSRPEVERWTKGSRQQGAAAAATAAAEAEGLEESAEEEHHGVIRTEASSPPPLPAGGVRILREPSADGRDGTFEAGGEACSAAVEPGGWAEGSPGGEKHEPSGSLTASMPPDLDGDGDWKEASGVVAVGPLDTSLAVVLRIGDLTLAPPLGPGAEQVRVAYSFTQVEGLTPTVTHRSVRGLPSGDGGAQQHFQRFAFNHQEVFPAPTESSAWRLGGAGANRVFEVWGCSATGPESGSSGGRPGQAEALLGLAKVYLRPFAAFEGRTGESGLAVGADGPVSVVDPFSGKAVGDLHLLLALGASPTIAALAGKGGDAEAGNGAMGDPPTLGGGSNAEGGRETGEEKGDHELEDEGGAGSRGGAAGGAEGEGGGGVAHAAEPPALDDSVAELSMLLNPGRVEGPKASPARSSGGFTGLVRHVVELSAVGELPVVVGDGIAVGGEGAQEPVGCAIEYVLPSSQTCLDLDIDGTDTPPTTADQTHELWWDADSGILNSRARHTVKVPGGILDKPAAPGSAGSTGGGAGQSSGDAGTAAVATTTEGGPLNNLLDCMFGHEDVVLSLFAGVAAAGTGGARPEAPWGDGGRGRVGESVATSKRQGGRSLIGKAVLRRADLLPLVRRTSARAVLRLPIEPADDTGEGVLLAAPEALPLSVSYRREPSAVARRKSRGRCGRREAPSEESHQGLDVSCDAEVAGLPSIADLGKEEAEGRGECEASGVRGHDASPGAVSSSSPPHGAASSPEEGFGGSGDGGGYPDSCESATGPLARRTSRTEHLLPARTKLCVHVDSVRLTSGVGDVGGEEQVLLWVSFDFPGPESGGRPERKRGGVYVWKPGDEKEERRREVQWSPAVVAARQEERDLVALLQWRLELPVTIDAAFVEFVNTQSLELRVWSGNREDWPAGGSPCGVAKVALRSLLTTLGGVGGDAAVITPGEGVVGGNVAARLFFKHRGLGSGDDGTKRTVELPGAGTHRADEEEARGGIGARRRLPVSFREGVEVLGEERGARTGAGSPAQGPAAGAAVAAATTTATTTPRQASPDKSLRTPPPRGAPEERRAAASDSPSVVVKESNVLRVCVERAMRLEAIPAAAAAKTLSGDPETVGCAALPPDAVLPPPPPSPPSTYVTLRWEEEGKPPLRSPLLSGPAAASGEAGAAEGEEESALTADGEVITPIVETSSNPVFNHVARLRLVDRDAWDRVCGPSAALVFRVWRRARCEWWEAAPRAPSNGGGSGGYAEHQPSFAPDDKGSVVAAGSRFGDKLIGSAVVGLEVLRGKVHAPDGLGLREIDGWYHVLDDMQRPRGQIKVRVCPQPPSSSAAHLAPEPPPAFPEVPPGVGTGHETLGLPATFGPSPAAESSGTGNDGGVEDADGDVEDAPPSPPLHDTQAHLRSVHALLDSLPDEFRSSSRPRQPLPTSSAGRAGVGLGLPSLSEEPPPPPPPSVNASPPVPPQSSGRAASGAARQHGGCEPTGGIPELRRMLSSLDKVDRRLFALGDDDDDPQSSGGSADVEFGSEGRGRAGGGGPAVGGAPDMKGSTSEAKAGAPPADTVVSTGRRHGTDHHLAISRLQEAWRARSRRRREAAEAEARRRAYALRRKRRESAAVAIQRAHRRAQARHRARAAAEERRRWEDRRRRRSAACAVLERAWRAFDSRRRAAREVAEARARAAAAVAAAEATARKSEQTARGAVLIQAVWRGVSARAATARRIDASRERLRAAAAASRVPPAEREASSPHRRVAGGIAVEPRPAPPSTFYNQLSQDPRRGHRLQLPEAHLAALPLSRGLPPPFARSRAASSSSAARDDGSRAEEEARADTRPPERLEPRRLARSAGAGRPPRFADQETARIARIMKGNLQHWASARSSSSSDELNL</sequence>
<dbReference type="Proteomes" id="UP000002630">
    <property type="component" value="Linkage Group LG16"/>
</dbReference>
<feature type="region of interest" description="Disordered" evidence="1">
    <location>
        <begin position="832"/>
        <end position="856"/>
    </location>
</feature>
<feature type="compositionally biased region" description="Low complexity" evidence="1">
    <location>
        <begin position="903"/>
        <end position="913"/>
    </location>
</feature>
<feature type="region of interest" description="Disordered" evidence="1">
    <location>
        <begin position="1457"/>
        <end position="1480"/>
    </location>
</feature>
<feature type="compositionally biased region" description="Polar residues" evidence="1">
    <location>
        <begin position="2287"/>
        <end position="2299"/>
    </location>
</feature>
<dbReference type="GO" id="GO:0005815">
    <property type="term" value="C:microtubule organizing center"/>
    <property type="evidence" value="ECO:0007669"/>
    <property type="project" value="TreeGrafter"/>
</dbReference>
<feature type="domain" description="C2CD3 N-terminal C2" evidence="2">
    <location>
        <begin position="22"/>
        <end position="141"/>
    </location>
</feature>
<protein>
    <recommendedName>
        <fullName evidence="2">C2CD3 N-terminal C2 domain-containing protein</fullName>
    </recommendedName>
</protein>
<dbReference type="InParanoid" id="D7G7R4"/>
<feature type="compositionally biased region" description="Basic and acidic residues" evidence="1">
    <location>
        <begin position="1587"/>
        <end position="1596"/>
    </location>
</feature>
<feature type="compositionally biased region" description="Low complexity" evidence="1">
    <location>
        <begin position="2028"/>
        <end position="2037"/>
    </location>
</feature>
<name>D7G7R4_ECTSI</name>
<gene>
    <name evidence="3" type="ORF">Esi_0085_0028</name>
</gene>
<feature type="region of interest" description="Disordered" evidence="1">
    <location>
        <begin position="1839"/>
        <end position="1869"/>
    </location>
</feature>
<evidence type="ECO:0000313" key="4">
    <source>
        <dbReference type="Proteomes" id="UP000002630"/>
    </source>
</evidence>
<feature type="compositionally biased region" description="Basic and acidic residues" evidence="1">
    <location>
        <begin position="1555"/>
        <end position="1566"/>
    </location>
</feature>
<dbReference type="EMBL" id="FN649086">
    <property type="protein sequence ID" value="CBJ27795.1"/>
    <property type="molecule type" value="Genomic_DNA"/>
</dbReference>
<feature type="compositionally biased region" description="Basic and acidic residues" evidence="1">
    <location>
        <begin position="2680"/>
        <end position="2705"/>
    </location>
</feature>
<feature type="compositionally biased region" description="Pro residues" evidence="1">
    <location>
        <begin position="2204"/>
        <end position="2214"/>
    </location>
</feature>
<dbReference type="InterPro" id="IPR057537">
    <property type="entry name" value="C2_C2CD3_N"/>
</dbReference>
<feature type="compositionally biased region" description="Basic residues" evidence="1">
    <location>
        <begin position="766"/>
        <end position="781"/>
    </location>
</feature>
<feature type="region of interest" description="Disordered" evidence="1">
    <location>
        <begin position="263"/>
        <end position="285"/>
    </location>
</feature>
<dbReference type="EMBL" id="FN649741">
    <property type="protein sequence ID" value="CBJ27795.1"/>
    <property type="molecule type" value="Genomic_DNA"/>
</dbReference>
<dbReference type="OrthoDB" id="129860at2759"/>
<feature type="region of interest" description="Disordered" evidence="1">
    <location>
        <begin position="2661"/>
        <end position="2726"/>
    </location>
</feature>
<feature type="compositionally biased region" description="Gly residues" evidence="1">
    <location>
        <begin position="1627"/>
        <end position="1637"/>
    </location>
</feature>
<dbReference type="GO" id="GO:0060271">
    <property type="term" value="P:cilium assembly"/>
    <property type="evidence" value="ECO:0007669"/>
    <property type="project" value="TreeGrafter"/>
</dbReference>
<feature type="region of interest" description="Disordered" evidence="1">
    <location>
        <begin position="1389"/>
        <end position="1421"/>
    </location>
</feature>
<feature type="compositionally biased region" description="Low complexity" evidence="1">
    <location>
        <begin position="1606"/>
        <end position="1626"/>
    </location>
</feature>
<feature type="region of interest" description="Disordered" evidence="1">
    <location>
        <begin position="879"/>
        <end position="942"/>
    </location>
</feature>
<dbReference type="PANTHER" id="PTHR21254:SF1">
    <property type="entry name" value="C2 DOMAIN-CONTAINING PROTEIN 3"/>
    <property type="match status" value="1"/>
</dbReference>
<accession>D7G7R4</accession>
<feature type="region of interest" description="Disordered" evidence="1">
    <location>
        <begin position="2283"/>
        <end position="2445"/>
    </location>
</feature>
<feature type="region of interest" description="Disordered" evidence="1">
    <location>
        <begin position="2491"/>
        <end position="2510"/>
    </location>
</feature>
<feature type="compositionally biased region" description="Low complexity" evidence="1">
    <location>
        <begin position="2669"/>
        <end position="2679"/>
    </location>
</feature>
<feature type="region of interest" description="Disordered" evidence="1">
    <location>
        <begin position="968"/>
        <end position="1002"/>
    </location>
</feature>
<feature type="region of interest" description="Disordered" evidence="1">
    <location>
        <begin position="1541"/>
        <end position="1569"/>
    </location>
</feature>
<feature type="compositionally biased region" description="Gly residues" evidence="1">
    <location>
        <begin position="1239"/>
        <end position="1258"/>
    </location>
</feature>
<feature type="region of interest" description="Disordered" evidence="1">
    <location>
        <begin position="2191"/>
        <end position="2266"/>
    </location>
</feature>
<feature type="compositionally biased region" description="Low complexity" evidence="1">
    <location>
        <begin position="1891"/>
        <end position="1921"/>
    </location>
</feature>
<feature type="compositionally biased region" description="Low complexity" evidence="1">
    <location>
        <begin position="1410"/>
        <end position="1421"/>
    </location>
</feature>
<dbReference type="STRING" id="2880.D7G7R4"/>
<reference evidence="3 4" key="1">
    <citation type="journal article" date="2010" name="Nature">
        <title>The Ectocarpus genome and the independent evolution of multicellularity in brown algae.</title>
        <authorList>
            <person name="Cock J.M."/>
            <person name="Sterck L."/>
            <person name="Rouze P."/>
            <person name="Scornet D."/>
            <person name="Allen A.E."/>
            <person name="Amoutzias G."/>
            <person name="Anthouard V."/>
            <person name="Artiguenave F."/>
            <person name="Aury J.M."/>
            <person name="Badger J.H."/>
            <person name="Beszteri B."/>
            <person name="Billiau K."/>
            <person name="Bonnet E."/>
            <person name="Bothwell J.H."/>
            <person name="Bowler C."/>
            <person name="Boyen C."/>
            <person name="Brownlee C."/>
            <person name="Carrano C.J."/>
            <person name="Charrier B."/>
            <person name="Cho G.Y."/>
            <person name="Coelho S.M."/>
            <person name="Collen J."/>
            <person name="Corre E."/>
            <person name="Da Silva C."/>
            <person name="Delage L."/>
            <person name="Delaroque N."/>
            <person name="Dittami S.M."/>
            <person name="Doulbeau S."/>
            <person name="Elias M."/>
            <person name="Farnham G."/>
            <person name="Gachon C.M."/>
            <person name="Gschloessl B."/>
            <person name="Heesch S."/>
            <person name="Jabbari K."/>
            <person name="Jubin C."/>
            <person name="Kawai H."/>
            <person name="Kimura K."/>
            <person name="Kloareg B."/>
            <person name="Kupper F.C."/>
            <person name="Lang D."/>
            <person name="Le Bail A."/>
            <person name="Leblanc C."/>
            <person name="Lerouge P."/>
            <person name="Lohr M."/>
            <person name="Lopez P.J."/>
            <person name="Martens C."/>
            <person name="Maumus F."/>
            <person name="Michel G."/>
            <person name="Miranda-Saavedra D."/>
            <person name="Morales J."/>
            <person name="Moreau H."/>
            <person name="Motomura T."/>
            <person name="Nagasato C."/>
            <person name="Napoli C.A."/>
            <person name="Nelson D.R."/>
            <person name="Nyvall-Collen P."/>
            <person name="Peters A.F."/>
            <person name="Pommier C."/>
            <person name="Potin P."/>
            <person name="Poulain J."/>
            <person name="Quesneville H."/>
            <person name="Read B."/>
            <person name="Rensing S.A."/>
            <person name="Ritter A."/>
            <person name="Rousvoal S."/>
            <person name="Samanta M."/>
            <person name="Samson G."/>
            <person name="Schroeder D.C."/>
            <person name="Segurens B."/>
            <person name="Strittmatter M."/>
            <person name="Tonon T."/>
            <person name="Tregear J.W."/>
            <person name="Valentin K."/>
            <person name="von Dassow P."/>
            <person name="Yamagishi T."/>
            <person name="Van de Peer Y."/>
            <person name="Wincker P."/>
        </authorList>
    </citation>
    <scope>NUCLEOTIDE SEQUENCE [LARGE SCALE GENOMIC DNA]</scope>
    <source>
        <strain evidence="4">Ec32 / CCAP1310/4</strain>
    </source>
</reference>
<feature type="region of interest" description="Disordered" evidence="1">
    <location>
        <begin position="2017"/>
        <end position="2047"/>
    </location>
</feature>
<feature type="region of interest" description="Disordered" evidence="1">
    <location>
        <begin position="1885"/>
        <end position="1946"/>
    </location>
</feature>
<feature type="region of interest" description="Disordered" evidence="1">
    <location>
        <begin position="2599"/>
        <end position="2644"/>
    </location>
</feature>
<feature type="region of interest" description="Disordered" evidence="1">
    <location>
        <begin position="1587"/>
        <end position="1655"/>
    </location>
</feature>
<feature type="region of interest" description="Disordered" evidence="1">
    <location>
        <begin position="758"/>
        <end position="788"/>
    </location>
</feature>